<dbReference type="SUPFAM" id="SSF51395">
    <property type="entry name" value="FMN-linked oxidoreductases"/>
    <property type="match status" value="1"/>
</dbReference>
<dbReference type="CDD" id="cd02933">
    <property type="entry name" value="OYE_like_FMN"/>
    <property type="match status" value="1"/>
</dbReference>
<keyword evidence="4" id="KW-1185">Reference proteome</keyword>
<dbReference type="InterPro" id="IPR045247">
    <property type="entry name" value="Oye-like"/>
</dbReference>
<dbReference type="InterPro" id="IPR013785">
    <property type="entry name" value="Aldolase_TIM"/>
</dbReference>
<feature type="domain" description="NADH:flavin oxidoreductase/NADH oxidase N-terminal" evidence="2">
    <location>
        <begin position="24"/>
        <end position="366"/>
    </location>
</feature>
<protein>
    <recommendedName>
        <fullName evidence="2">NADH:flavin oxidoreductase/NADH oxidase N-terminal domain-containing protein</fullName>
    </recommendedName>
</protein>
<organism evidence="3 4">
    <name type="scientific">Marasmius crinis-equi</name>
    <dbReference type="NCBI Taxonomy" id="585013"/>
    <lineage>
        <taxon>Eukaryota</taxon>
        <taxon>Fungi</taxon>
        <taxon>Dikarya</taxon>
        <taxon>Basidiomycota</taxon>
        <taxon>Agaricomycotina</taxon>
        <taxon>Agaricomycetes</taxon>
        <taxon>Agaricomycetidae</taxon>
        <taxon>Agaricales</taxon>
        <taxon>Marasmiineae</taxon>
        <taxon>Marasmiaceae</taxon>
        <taxon>Marasmius</taxon>
    </lineage>
</organism>
<name>A0ABR3FAR8_9AGAR</name>
<dbReference type="InterPro" id="IPR001155">
    <property type="entry name" value="OxRdtase_FMN_N"/>
</dbReference>
<feature type="region of interest" description="Disordered" evidence="1">
    <location>
        <begin position="379"/>
        <end position="400"/>
    </location>
</feature>
<dbReference type="Pfam" id="PF00724">
    <property type="entry name" value="Oxidored_FMN"/>
    <property type="match status" value="1"/>
</dbReference>
<dbReference type="Proteomes" id="UP001465976">
    <property type="component" value="Unassembled WGS sequence"/>
</dbReference>
<dbReference type="PANTHER" id="PTHR22893">
    <property type="entry name" value="NADH OXIDOREDUCTASE-RELATED"/>
    <property type="match status" value="1"/>
</dbReference>
<dbReference type="Gene3D" id="3.20.20.70">
    <property type="entry name" value="Aldolase class I"/>
    <property type="match status" value="1"/>
</dbReference>
<evidence type="ECO:0000256" key="1">
    <source>
        <dbReference type="SAM" id="MobiDB-lite"/>
    </source>
</evidence>
<evidence type="ECO:0000259" key="2">
    <source>
        <dbReference type="Pfam" id="PF00724"/>
    </source>
</evidence>
<proteinExistence type="predicted"/>
<dbReference type="EMBL" id="JBAHYK010000643">
    <property type="protein sequence ID" value="KAL0572332.1"/>
    <property type="molecule type" value="Genomic_DNA"/>
</dbReference>
<evidence type="ECO:0000313" key="3">
    <source>
        <dbReference type="EMBL" id="KAL0572332.1"/>
    </source>
</evidence>
<accession>A0ABR3FAR8</accession>
<reference evidence="3 4" key="1">
    <citation type="submission" date="2024-02" db="EMBL/GenBank/DDBJ databases">
        <title>A draft genome for the cacao thread blight pathogen Marasmius crinis-equi.</title>
        <authorList>
            <person name="Cohen S.P."/>
            <person name="Baruah I.K."/>
            <person name="Amoako-Attah I."/>
            <person name="Bukari Y."/>
            <person name="Meinhardt L.W."/>
            <person name="Bailey B.A."/>
        </authorList>
    </citation>
    <scope>NUCLEOTIDE SEQUENCE [LARGE SCALE GENOMIC DNA]</scope>
    <source>
        <strain evidence="3 4">GH-76</strain>
    </source>
</reference>
<sequence>MVPLFAQTPPKEKLIPMAANVAPLFQPLEVGSLTLKNRVVMSALTRNRAVPNTVPNEVNVEYYRQRARGGAALIVSEGTLITPQGTEWPYVPGISTDEHVQGWKKVTGGVHGEGGLIFCQLWHTGRLSHPDAPEQKKSGPVYGPSAISARGGKFRFLEGTPGYQIPTEIDDPRQLIKLFKHAAENAKAAGFDGVELQGGNGYLIHQFLDSTSNKRTDHWGGSVKNRARFGLETLEVLSEVWGPDRVGVKLAPTGGYNDMGMPLEETLETFRYFISEADKLGIAYFCLVRYQESADPVIDGIKRGTEHDVVGSYRSYIRNARLFANGGILPDEAVKLVSEGNADAIVFGFLHVAHPDLAKRIQFGKPLHPEATMKQYLNGPGGSVEDQVLGYTDYPEEKYD</sequence>
<evidence type="ECO:0000313" key="4">
    <source>
        <dbReference type="Proteomes" id="UP001465976"/>
    </source>
</evidence>
<dbReference type="PANTHER" id="PTHR22893:SF91">
    <property type="entry name" value="NADPH DEHYDROGENASE 2-RELATED"/>
    <property type="match status" value="1"/>
</dbReference>
<gene>
    <name evidence="3" type="ORF">V5O48_009636</name>
</gene>
<comment type="caution">
    <text evidence="3">The sequence shown here is derived from an EMBL/GenBank/DDBJ whole genome shotgun (WGS) entry which is preliminary data.</text>
</comment>